<accession>A0A919F6D0</accession>
<feature type="domain" description="N-acetyltransferase" evidence="1">
    <location>
        <begin position="35"/>
        <end position="193"/>
    </location>
</feature>
<dbReference type="PANTHER" id="PTHR43441:SF2">
    <property type="entry name" value="FAMILY ACETYLTRANSFERASE, PUTATIVE (AFU_ORTHOLOGUE AFUA_7G00850)-RELATED"/>
    <property type="match status" value="1"/>
</dbReference>
<keyword evidence="3" id="KW-1185">Reference proteome</keyword>
<dbReference type="Proteomes" id="UP000623958">
    <property type="component" value="Unassembled WGS sequence"/>
</dbReference>
<dbReference type="InterPro" id="IPR000182">
    <property type="entry name" value="GNAT_dom"/>
</dbReference>
<dbReference type="PANTHER" id="PTHR43441">
    <property type="entry name" value="RIBOSOMAL-PROTEIN-SERINE ACETYLTRANSFERASE"/>
    <property type="match status" value="1"/>
</dbReference>
<dbReference type="InterPro" id="IPR016181">
    <property type="entry name" value="Acyl_CoA_acyltransferase"/>
</dbReference>
<comment type="caution">
    <text evidence="2">The sequence shown here is derived from an EMBL/GenBank/DDBJ whole genome shotgun (WGS) entry which is preliminary data.</text>
</comment>
<dbReference type="Pfam" id="PF13302">
    <property type="entry name" value="Acetyltransf_3"/>
    <property type="match status" value="1"/>
</dbReference>
<gene>
    <name evidence="2" type="ORF">GCM10009090_11650</name>
</gene>
<dbReference type="EMBL" id="BNBA01000007">
    <property type="protein sequence ID" value="GHH50601.1"/>
    <property type="molecule type" value="Genomic_DNA"/>
</dbReference>
<reference evidence="2" key="1">
    <citation type="journal article" date="2014" name="Int. J. Syst. Evol. Microbiol.">
        <title>Complete genome sequence of Corynebacterium casei LMG S-19264T (=DSM 44701T), isolated from a smear-ripened cheese.</title>
        <authorList>
            <consortium name="US DOE Joint Genome Institute (JGI-PGF)"/>
            <person name="Walter F."/>
            <person name="Albersmeier A."/>
            <person name="Kalinowski J."/>
            <person name="Ruckert C."/>
        </authorList>
    </citation>
    <scope>NUCLEOTIDE SEQUENCE</scope>
    <source>
        <strain evidence="2">JCM 13306</strain>
    </source>
</reference>
<name>A0A919F6D0_9XANT</name>
<evidence type="ECO:0000313" key="3">
    <source>
        <dbReference type="Proteomes" id="UP000623958"/>
    </source>
</evidence>
<dbReference type="InterPro" id="IPR051908">
    <property type="entry name" value="Ribosomal_N-acetyltransferase"/>
</dbReference>
<reference evidence="2" key="2">
    <citation type="submission" date="2020-09" db="EMBL/GenBank/DDBJ databases">
        <authorList>
            <person name="Sun Q."/>
            <person name="Ohkuma M."/>
        </authorList>
    </citation>
    <scope>NUCLEOTIDE SEQUENCE</scope>
    <source>
        <strain evidence="2">JCM 13306</strain>
    </source>
</reference>
<evidence type="ECO:0000259" key="1">
    <source>
        <dbReference type="PROSITE" id="PS51186"/>
    </source>
</evidence>
<dbReference type="PROSITE" id="PS51186">
    <property type="entry name" value="GNAT"/>
    <property type="match status" value="2"/>
</dbReference>
<sequence>MSHTANAHGQPVGLPVPGWSARPCPERVTLGGHYCRIEPLDVERHAAELHAAYAAAPDGRDWTYMSIGPFEDLQSYLSHARAAAASTDPLHYAVVDRASGRALGTFALMRIDAANGVAEVGYVAFSRALQRTPISTEAQYLLMKYVFGTLGYRRYEWKCDALNAPSRRTALRLGFRYEGTFRQAMVYKGRSRDTAWFSIVDRDWAALAAAFEAWLAPGNFDAHGAQRRSLAAIRADQVREMHDKRAAKRPAIAVRPLAAGDEDAWRPLWRDYLAFYDTRLDDAMFATTWARLTDPAEPMVALGAFDGTGRLLGIAHALYHRSCWTVGPYCYLQDLFTVPDGRGRGVGRALIEAVGAHARAAGADRVYWHTHETNTTARALYDQVATNAGFIQYRNSID</sequence>
<feature type="domain" description="N-acetyltransferase" evidence="1">
    <location>
        <begin position="252"/>
        <end position="398"/>
    </location>
</feature>
<dbReference type="FunFam" id="3.40.630.30:FF:000047">
    <property type="entry name" value="Acetyltransferase, GNAT family"/>
    <property type="match status" value="1"/>
</dbReference>
<proteinExistence type="predicted"/>
<dbReference type="Pfam" id="PF00583">
    <property type="entry name" value="Acetyltransf_1"/>
    <property type="match status" value="1"/>
</dbReference>
<dbReference type="Gene3D" id="3.40.630.30">
    <property type="match status" value="2"/>
</dbReference>
<dbReference type="CDD" id="cd04301">
    <property type="entry name" value="NAT_SF"/>
    <property type="match status" value="1"/>
</dbReference>
<dbReference type="GO" id="GO:1990189">
    <property type="term" value="F:protein N-terminal-serine acetyltransferase activity"/>
    <property type="evidence" value="ECO:0007669"/>
    <property type="project" value="TreeGrafter"/>
</dbReference>
<dbReference type="RefSeq" id="WP_434025710.1">
    <property type="nucleotide sequence ID" value="NZ_BNBA01000007.1"/>
</dbReference>
<dbReference type="AlphaFoldDB" id="A0A919F6D0"/>
<evidence type="ECO:0000313" key="2">
    <source>
        <dbReference type="EMBL" id="GHH50601.1"/>
    </source>
</evidence>
<dbReference type="SUPFAM" id="SSF55729">
    <property type="entry name" value="Acyl-CoA N-acyltransferases (Nat)"/>
    <property type="match status" value="2"/>
</dbReference>
<dbReference type="GO" id="GO:0008999">
    <property type="term" value="F:protein-N-terminal-alanine acetyltransferase activity"/>
    <property type="evidence" value="ECO:0007669"/>
    <property type="project" value="TreeGrafter"/>
</dbReference>
<organism evidence="2 3">
    <name type="scientific">Xanthomonas boreopolis</name>
    <dbReference type="NCBI Taxonomy" id="86183"/>
    <lineage>
        <taxon>Bacteria</taxon>
        <taxon>Pseudomonadati</taxon>
        <taxon>Pseudomonadota</taxon>
        <taxon>Gammaproteobacteria</taxon>
        <taxon>Lysobacterales</taxon>
        <taxon>Lysobacteraceae</taxon>
        <taxon>Xanthomonas</taxon>
    </lineage>
</organism>
<protein>
    <recommendedName>
        <fullName evidence="1">N-acetyltransferase domain-containing protein</fullName>
    </recommendedName>
</protein>